<dbReference type="SMART" id="SM00336">
    <property type="entry name" value="BBOX"/>
    <property type="match status" value="1"/>
</dbReference>
<accession>A0AAV7PSB1</accession>
<evidence type="ECO:0000313" key="9">
    <source>
        <dbReference type="EMBL" id="KAJ1130935.1"/>
    </source>
</evidence>
<feature type="domain" description="B box-type" evidence="7">
    <location>
        <begin position="91"/>
        <end position="132"/>
    </location>
</feature>
<evidence type="ECO:0000259" key="7">
    <source>
        <dbReference type="PROSITE" id="PS50119"/>
    </source>
</evidence>
<dbReference type="GO" id="GO:0008270">
    <property type="term" value="F:zinc ion binding"/>
    <property type="evidence" value="ECO:0007669"/>
    <property type="project" value="UniProtKB-KW"/>
</dbReference>
<dbReference type="SUPFAM" id="SSF49899">
    <property type="entry name" value="Concanavalin A-like lectins/glucanases"/>
    <property type="match status" value="1"/>
</dbReference>
<evidence type="ECO:0000259" key="8">
    <source>
        <dbReference type="PROSITE" id="PS50188"/>
    </source>
</evidence>
<evidence type="ECO:0000256" key="1">
    <source>
        <dbReference type="ARBA" id="ARBA00022723"/>
    </source>
</evidence>
<reference evidence="9" key="1">
    <citation type="journal article" date="2022" name="bioRxiv">
        <title>Sequencing and chromosome-scale assembly of the giantPleurodeles waltlgenome.</title>
        <authorList>
            <person name="Brown T."/>
            <person name="Elewa A."/>
            <person name="Iarovenko S."/>
            <person name="Subramanian E."/>
            <person name="Araus A.J."/>
            <person name="Petzold A."/>
            <person name="Susuki M."/>
            <person name="Suzuki K.-i.T."/>
            <person name="Hayashi T."/>
            <person name="Toyoda A."/>
            <person name="Oliveira C."/>
            <person name="Osipova E."/>
            <person name="Leigh N.D."/>
            <person name="Simon A."/>
            <person name="Yun M.H."/>
        </authorList>
    </citation>
    <scope>NUCLEOTIDE SEQUENCE</scope>
    <source>
        <strain evidence="9">20211129_DDA</strain>
        <tissue evidence="9">Liver</tissue>
    </source>
</reference>
<keyword evidence="2 5" id="KW-0863">Zinc-finger</keyword>
<dbReference type="InterPro" id="IPR013083">
    <property type="entry name" value="Znf_RING/FYVE/PHD"/>
</dbReference>
<feature type="domain" description="B30.2/SPRY" evidence="8">
    <location>
        <begin position="257"/>
        <end position="362"/>
    </location>
</feature>
<dbReference type="InterPro" id="IPR001870">
    <property type="entry name" value="B30.2/SPRY"/>
</dbReference>
<dbReference type="InterPro" id="IPR000315">
    <property type="entry name" value="Znf_B-box"/>
</dbReference>
<dbReference type="AlphaFoldDB" id="A0AAV7PSB1"/>
<dbReference type="PROSITE" id="PS00518">
    <property type="entry name" value="ZF_RING_1"/>
    <property type="match status" value="1"/>
</dbReference>
<evidence type="ECO:0000256" key="4">
    <source>
        <dbReference type="ARBA" id="ARBA00023054"/>
    </source>
</evidence>
<dbReference type="InterPro" id="IPR013320">
    <property type="entry name" value="ConA-like_dom_sf"/>
</dbReference>
<dbReference type="Gene3D" id="3.30.160.60">
    <property type="entry name" value="Classic Zinc Finger"/>
    <property type="match status" value="1"/>
</dbReference>
<dbReference type="InterPro" id="IPR003879">
    <property type="entry name" value="Butyrophylin_SPRY"/>
</dbReference>
<proteinExistence type="predicted"/>
<dbReference type="InterPro" id="IPR006574">
    <property type="entry name" value="PRY"/>
</dbReference>
<dbReference type="Pfam" id="PF13765">
    <property type="entry name" value="PRY"/>
    <property type="match status" value="1"/>
</dbReference>
<dbReference type="SMART" id="SM00184">
    <property type="entry name" value="RING"/>
    <property type="match status" value="1"/>
</dbReference>
<evidence type="ECO:0008006" key="11">
    <source>
        <dbReference type="Google" id="ProtNLM"/>
    </source>
</evidence>
<dbReference type="InterPro" id="IPR001841">
    <property type="entry name" value="Znf_RING"/>
</dbReference>
<organism evidence="9 10">
    <name type="scientific">Pleurodeles waltl</name>
    <name type="common">Iberian ribbed newt</name>
    <dbReference type="NCBI Taxonomy" id="8319"/>
    <lineage>
        <taxon>Eukaryota</taxon>
        <taxon>Metazoa</taxon>
        <taxon>Chordata</taxon>
        <taxon>Craniata</taxon>
        <taxon>Vertebrata</taxon>
        <taxon>Euteleostomi</taxon>
        <taxon>Amphibia</taxon>
        <taxon>Batrachia</taxon>
        <taxon>Caudata</taxon>
        <taxon>Salamandroidea</taxon>
        <taxon>Salamandridae</taxon>
        <taxon>Pleurodelinae</taxon>
        <taxon>Pleurodeles</taxon>
    </lineage>
</organism>
<dbReference type="Pfam" id="PF15227">
    <property type="entry name" value="zf-C3HC4_4"/>
    <property type="match status" value="1"/>
</dbReference>
<protein>
    <recommendedName>
        <fullName evidence="11">E3 ubiquitin-protein ligase TRIM39-like</fullName>
    </recommendedName>
</protein>
<keyword evidence="1" id="KW-0479">Metal-binding</keyword>
<dbReference type="Proteomes" id="UP001066276">
    <property type="component" value="Chromosome 7"/>
</dbReference>
<dbReference type="InterPro" id="IPR017907">
    <property type="entry name" value="Znf_RING_CS"/>
</dbReference>
<dbReference type="SUPFAM" id="SSF57850">
    <property type="entry name" value="RING/U-box"/>
    <property type="match status" value="1"/>
</dbReference>
<feature type="domain" description="RING-type" evidence="6">
    <location>
        <begin position="18"/>
        <end position="59"/>
    </location>
</feature>
<keyword evidence="4" id="KW-0175">Coiled coil</keyword>
<evidence type="ECO:0000313" key="10">
    <source>
        <dbReference type="Proteomes" id="UP001066276"/>
    </source>
</evidence>
<dbReference type="PRINTS" id="PR01407">
    <property type="entry name" value="BUTYPHLNCDUF"/>
</dbReference>
<sequence>MAESEASPVASLQEEATCPVCLEYFSDPVGTECGHNFCRACISQCWDGADGRLPCPECRELCHRGSLKANRQLKNIVRITQQLALQSARSLEAGLCAKHDEKLKVYCRDDMASICVVCSLSTDHRSHMVIPMEEAAQEFKVKCKSWLDPLKKEMNEFLEQQSKEKIKFKALNNTLENMRQKIVTEFEELRKFLNNQERLLLSRLEKMDSKLATAEKAKMSELSGRISSLGNLVAEIEEKCKLAAGDFMKDAKLTLNKCAKVKFQKPEEKMKYCKVGVNLDPVTAHPRLIISEARRCVEYGENTKLLPEDPRRFDFFPCVLGSEGFTTGRYYWEVEVRGGGGWTFLSIRVVHLFRSISVVNNN</sequence>
<name>A0AAV7PSB1_PLEWA</name>
<comment type="caution">
    <text evidence="9">The sequence shown here is derived from an EMBL/GenBank/DDBJ whole genome shotgun (WGS) entry which is preliminary data.</text>
</comment>
<keyword evidence="3" id="KW-0862">Zinc</keyword>
<dbReference type="SUPFAM" id="SSF57845">
    <property type="entry name" value="B-box zinc-binding domain"/>
    <property type="match status" value="1"/>
</dbReference>
<dbReference type="EMBL" id="JANPWB010000011">
    <property type="protein sequence ID" value="KAJ1130935.1"/>
    <property type="molecule type" value="Genomic_DNA"/>
</dbReference>
<dbReference type="Pfam" id="PF00643">
    <property type="entry name" value="zf-B_box"/>
    <property type="match status" value="1"/>
</dbReference>
<dbReference type="PROSITE" id="PS50089">
    <property type="entry name" value="ZF_RING_2"/>
    <property type="match status" value="1"/>
</dbReference>
<evidence type="ECO:0000256" key="3">
    <source>
        <dbReference type="ARBA" id="ARBA00022833"/>
    </source>
</evidence>
<keyword evidence="10" id="KW-1185">Reference proteome</keyword>
<dbReference type="PROSITE" id="PS50188">
    <property type="entry name" value="B302_SPRY"/>
    <property type="match status" value="1"/>
</dbReference>
<evidence type="ECO:0000256" key="5">
    <source>
        <dbReference type="PROSITE-ProRule" id="PRU00024"/>
    </source>
</evidence>
<dbReference type="PROSITE" id="PS50119">
    <property type="entry name" value="ZF_BBOX"/>
    <property type="match status" value="1"/>
</dbReference>
<dbReference type="Gene3D" id="3.30.40.10">
    <property type="entry name" value="Zinc/RING finger domain, C3HC4 (zinc finger)"/>
    <property type="match status" value="1"/>
</dbReference>
<dbReference type="InterPro" id="IPR050143">
    <property type="entry name" value="TRIM/RBCC"/>
</dbReference>
<evidence type="ECO:0000256" key="2">
    <source>
        <dbReference type="ARBA" id="ARBA00022771"/>
    </source>
</evidence>
<dbReference type="InterPro" id="IPR043136">
    <property type="entry name" value="B30.2/SPRY_sf"/>
</dbReference>
<dbReference type="SMART" id="SM00589">
    <property type="entry name" value="PRY"/>
    <property type="match status" value="1"/>
</dbReference>
<dbReference type="Gene3D" id="2.60.120.920">
    <property type="match status" value="1"/>
</dbReference>
<evidence type="ECO:0000259" key="6">
    <source>
        <dbReference type="PROSITE" id="PS50089"/>
    </source>
</evidence>
<dbReference type="CDD" id="cd16594">
    <property type="entry name" value="RING-HC_TRIM7-like_C-IV"/>
    <property type="match status" value="1"/>
</dbReference>
<gene>
    <name evidence="9" type="ORF">NDU88_009279</name>
</gene>
<dbReference type="PANTHER" id="PTHR24103">
    <property type="entry name" value="E3 UBIQUITIN-PROTEIN LIGASE TRIM"/>
    <property type="match status" value="1"/>
</dbReference>